<dbReference type="PANTHER" id="PTHR45431:SF3">
    <property type="entry name" value="RHODANESE-LIKE DOMAIN-CONTAINING PROTEIN 15, CHLOROPLASTIC"/>
    <property type="match status" value="1"/>
</dbReference>
<evidence type="ECO:0000313" key="2">
    <source>
        <dbReference type="EMBL" id="PTQ40238.1"/>
    </source>
</evidence>
<feature type="domain" description="Rhodanese" evidence="1">
    <location>
        <begin position="102"/>
        <end position="202"/>
    </location>
</feature>
<dbReference type="SMR" id="A0A2R6X2A0"/>
<organism evidence="2 3">
    <name type="scientific">Marchantia polymorpha</name>
    <name type="common">Common liverwort</name>
    <name type="synonym">Marchantia aquatica</name>
    <dbReference type="NCBI Taxonomy" id="3197"/>
    <lineage>
        <taxon>Eukaryota</taxon>
        <taxon>Viridiplantae</taxon>
        <taxon>Streptophyta</taxon>
        <taxon>Embryophyta</taxon>
        <taxon>Marchantiophyta</taxon>
        <taxon>Marchantiopsida</taxon>
        <taxon>Marchantiidae</taxon>
        <taxon>Marchantiales</taxon>
        <taxon>Marchantiaceae</taxon>
        <taxon>Marchantia</taxon>
    </lineage>
</organism>
<dbReference type="CDD" id="cd00158">
    <property type="entry name" value="RHOD"/>
    <property type="match status" value="1"/>
</dbReference>
<dbReference type="InterPro" id="IPR052367">
    <property type="entry name" value="Thiosulfate_ST/Rhodanese-like"/>
</dbReference>
<evidence type="ECO:0000259" key="1">
    <source>
        <dbReference type="PROSITE" id="PS50206"/>
    </source>
</evidence>
<dbReference type="PANTHER" id="PTHR45431">
    <property type="entry name" value="RHODANESE-LIKE DOMAIN-CONTAINING PROTEIN 15, CHLOROPLASTIC"/>
    <property type="match status" value="1"/>
</dbReference>
<proteinExistence type="predicted"/>
<dbReference type="InterPro" id="IPR036873">
    <property type="entry name" value="Rhodanese-like_dom_sf"/>
</dbReference>
<evidence type="ECO:0000313" key="3">
    <source>
        <dbReference type="Proteomes" id="UP000244005"/>
    </source>
</evidence>
<dbReference type="InterPro" id="IPR001763">
    <property type="entry name" value="Rhodanese-like_dom"/>
</dbReference>
<sequence>MAVASSIAAVSASSLRVSSAGLCVPGEADGLCLSSAGSLARPTGLAHQLARGVEGCSGRRVVIQACAREYSRRTVRVRVNNSREEYAVSIRSVPVQVARELLNAGHRYLDVRTVEEFAAGHVEGAVNVPYMYKAGAGMSKNLRFVDDVRKIFHKDTEIVVGCKSGRRSLMAAHELEAGEYTGVTDMVGGYDAWVESGLPVNSLQG</sequence>
<dbReference type="Proteomes" id="UP000244005">
    <property type="component" value="Unassembled WGS sequence"/>
</dbReference>
<protein>
    <recommendedName>
        <fullName evidence="1">Rhodanese domain-containing protein</fullName>
    </recommendedName>
</protein>
<dbReference type="Pfam" id="PF00581">
    <property type="entry name" value="Rhodanese"/>
    <property type="match status" value="1"/>
</dbReference>
<dbReference type="Gene3D" id="3.40.250.10">
    <property type="entry name" value="Rhodanese-like domain"/>
    <property type="match status" value="1"/>
</dbReference>
<dbReference type="Gramene" id="Mp4g18210.1">
    <property type="protein sequence ID" value="Mp4g18210.1.cds"/>
    <property type="gene ID" value="Mp4g18210"/>
</dbReference>
<dbReference type="AlphaFoldDB" id="A0A2R6X2A0"/>
<gene>
    <name evidence="2" type="ORF">MARPO_0041s0102</name>
</gene>
<dbReference type="EMBL" id="KZ772713">
    <property type="protein sequence ID" value="PTQ40238.1"/>
    <property type="molecule type" value="Genomic_DNA"/>
</dbReference>
<accession>A0A2R6X2A0</accession>
<dbReference type="OrthoDB" id="566238at2759"/>
<dbReference type="PROSITE" id="PS50206">
    <property type="entry name" value="RHODANESE_3"/>
    <property type="match status" value="1"/>
</dbReference>
<reference evidence="3" key="1">
    <citation type="journal article" date="2017" name="Cell">
        <title>Insights into land plant evolution garnered from the Marchantia polymorpha genome.</title>
        <authorList>
            <person name="Bowman J.L."/>
            <person name="Kohchi T."/>
            <person name="Yamato K.T."/>
            <person name="Jenkins J."/>
            <person name="Shu S."/>
            <person name="Ishizaki K."/>
            <person name="Yamaoka S."/>
            <person name="Nishihama R."/>
            <person name="Nakamura Y."/>
            <person name="Berger F."/>
            <person name="Adam C."/>
            <person name="Aki S.S."/>
            <person name="Althoff F."/>
            <person name="Araki T."/>
            <person name="Arteaga-Vazquez M.A."/>
            <person name="Balasubrmanian S."/>
            <person name="Barry K."/>
            <person name="Bauer D."/>
            <person name="Boehm C.R."/>
            <person name="Briginshaw L."/>
            <person name="Caballero-Perez J."/>
            <person name="Catarino B."/>
            <person name="Chen F."/>
            <person name="Chiyoda S."/>
            <person name="Chovatia M."/>
            <person name="Davies K.M."/>
            <person name="Delmans M."/>
            <person name="Demura T."/>
            <person name="Dierschke T."/>
            <person name="Dolan L."/>
            <person name="Dorantes-Acosta A.E."/>
            <person name="Eklund D.M."/>
            <person name="Florent S.N."/>
            <person name="Flores-Sandoval E."/>
            <person name="Fujiyama A."/>
            <person name="Fukuzawa H."/>
            <person name="Galik B."/>
            <person name="Grimanelli D."/>
            <person name="Grimwood J."/>
            <person name="Grossniklaus U."/>
            <person name="Hamada T."/>
            <person name="Haseloff J."/>
            <person name="Hetherington A.J."/>
            <person name="Higo A."/>
            <person name="Hirakawa Y."/>
            <person name="Hundley H.N."/>
            <person name="Ikeda Y."/>
            <person name="Inoue K."/>
            <person name="Inoue S.I."/>
            <person name="Ishida S."/>
            <person name="Jia Q."/>
            <person name="Kakita M."/>
            <person name="Kanazawa T."/>
            <person name="Kawai Y."/>
            <person name="Kawashima T."/>
            <person name="Kennedy M."/>
            <person name="Kinose K."/>
            <person name="Kinoshita T."/>
            <person name="Kohara Y."/>
            <person name="Koide E."/>
            <person name="Komatsu K."/>
            <person name="Kopischke S."/>
            <person name="Kubo M."/>
            <person name="Kyozuka J."/>
            <person name="Lagercrantz U."/>
            <person name="Lin S.S."/>
            <person name="Lindquist E."/>
            <person name="Lipzen A.M."/>
            <person name="Lu C.W."/>
            <person name="De Luna E."/>
            <person name="Martienssen R.A."/>
            <person name="Minamino N."/>
            <person name="Mizutani M."/>
            <person name="Mizutani M."/>
            <person name="Mochizuki N."/>
            <person name="Monte I."/>
            <person name="Mosher R."/>
            <person name="Nagasaki H."/>
            <person name="Nakagami H."/>
            <person name="Naramoto S."/>
            <person name="Nishitani K."/>
            <person name="Ohtani M."/>
            <person name="Okamoto T."/>
            <person name="Okumura M."/>
            <person name="Phillips J."/>
            <person name="Pollak B."/>
            <person name="Reinders A."/>
            <person name="Rovekamp M."/>
            <person name="Sano R."/>
            <person name="Sawa S."/>
            <person name="Schmid M.W."/>
            <person name="Shirakawa M."/>
            <person name="Solano R."/>
            <person name="Spunde A."/>
            <person name="Suetsugu N."/>
            <person name="Sugano S."/>
            <person name="Sugiyama A."/>
            <person name="Sun R."/>
            <person name="Suzuki Y."/>
            <person name="Takenaka M."/>
            <person name="Takezawa D."/>
            <person name="Tomogane H."/>
            <person name="Tsuzuki M."/>
            <person name="Ueda T."/>
            <person name="Umeda M."/>
            <person name="Ward J.M."/>
            <person name="Watanabe Y."/>
            <person name="Yazaki K."/>
            <person name="Yokoyama R."/>
            <person name="Yoshitake Y."/>
            <person name="Yotsui I."/>
            <person name="Zachgo S."/>
            <person name="Schmutz J."/>
        </authorList>
    </citation>
    <scope>NUCLEOTIDE SEQUENCE [LARGE SCALE GENOMIC DNA]</scope>
    <source>
        <strain evidence="3">Tak-1</strain>
    </source>
</reference>
<keyword evidence="3" id="KW-1185">Reference proteome</keyword>
<dbReference type="SUPFAM" id="SSF52821">
    <property type="entry name" value="Rhodanese/Cell cycle control phosphatase"/>
    <property type="match status" value="1"/>
</dbReference>
<dbReference type="SMART" id="SM00450">
    <property type="entry name" value="RHOD"/>
    <property type="match status" value="1"/>
</dbReference>
<name>A0A2R6X2A0_MARPO</name>